<comment type="caution">
    <text evidence="1">The sequence shown here is derived from an EMBL/GenBank/DDBJ whole genome shotgun (WGS) entry which is preliminary data.</text>
</comment>
<proteinExistence type="predicted"/>
<dbReference type="AlphaFoldDB" id="A0A2K3KG79"/>
<organism evidence="1 2">
    <name type="scientific">Trifolium pratense</name>
    <name type="common">Red clover</name>
    <dbReference type="NCBI Taxonomy" id="57577"/>
    <lineage>
        <taxon>Eukaryota</taxon>
        <taxon>Viridiplantae</taxon>
        <taxon>Streptophyta</taxon>
        <taxon>Embryophyta</taxon>
        <taxon>Tracheophyta</taxon>
        <taxon>Spermatophyta</taxon>
        <taxon>Magnoliopsida</taxon>
        <taxon>eudicotyledons</taxon>
        <taxon>Gunneridae</taxon>
        <taxon>Pentapetalae</taxon>
        <taxon>rosids</taxon>
        <taxon>fabids</taxon>
        <taxon>Fabales</taxon>
        <taxon>Fabaceae</taxon>
        <taxon>Papilionoideae</taxon>
        <taxon>50 kb inversion clade</taxon>
        <taxon>NPAAA clade</taxon>
        <taxon>Hologalegina</taxon>
        <taxon>IRL clade</taxon>
        <taxon>Trifolieae</taxon>
        <taxon>Trifolium</taxon>
    </lineage>
</organism>
<accession>A0A2K3KG79</accession>
<evidence type="ECO:0000313" key="1">
    <source>
        <dbReference type="EMBL" id="PNX65282.1"/>
    </source>
</evidence>
<sequence length="71" mass="7834">GGTNLITPESEEGAVNIVGATKHPMVVGDKIFMSAEGIPRDEGDVQLVGSKWRMVHRSRFKWDLDLVNVLE</sequence>
<reference evidence="1 2" key="2">
    <citation type="journal article" date="2017" name="Front. Plant Sci.">
        <title>Gene Classification and Mining of Molecular Markers Useful in Red Clover (Trifolium pratense) Breeding.</title>
        <authorList>
            <person name="Istvanek J."/>
            <person name="Dluhosova J."/>
            <person name="Dluhos P."/>
            <person name="Patkova L."/>
            <person name="Nedelnik J."/>
            <person name="Repkova J."/>
        </authorList>
    </citation>
    <scope>NUCLEOTIDE SEQUENCE [LARGE SCALE GENOMIC DNA]</scope>
    <source>
        <strain evidence="2">cv. Tatra</strain>
        <tissue evidence="1">Young leaves</tissue>
    </source>
</reference>
<reference evidence="1 2" key="1">
    <citation type="journal article" date="2014" name="Am. J. Bot.">
        <title>Genome assembly and annotation for red clover (Trifolium pratense; Fabaceae).</title>
        <authorList>
            <person name="Istvanek J."/>
            <person name="Jaros M."/>
            <person name="Krenek A."/>
            <person name="Repkova J."/>
        </authorList>
    </citation>
    <scope>NUCLEOTIDE SEQUENCE [LARGE SCALE GENOMIC DNA]</scope>
    <source>
        <strain evidence="2">cv. Tatra</strain>
        <tissue evidence="1">Young leaves</tissue>
    </source>
</reference>
<dbReference type="Proteomes" id="UP000236291">
    <property type="component" value="Unassembled WGS sequence"/>
</dbReference>
<dbReference type="EMBL" id="ASHM01177240">
    <property type="protein sequence ID" value="PNX65282.1"/>
    <property type="molecule type" value="Genomic_DNA"/>
</dbReference>
<protein>
    <submittedName>
        <fullName evidence="1">Uncharacterized protein</fullName>
    </submittedName>
</protein>
<feature type="non-terminal residue" evidence="1">
    <location>
        <position position="1"/>
    </location>
</feature>
<name>A0A2K3KG79_TRIPR</name>
<gene>
    <name evidence="1" type="ORF">L195_g062515</name>
</gene>
<evidence type="ECO:0000313" key="2">
    <source>
        <dbReference type="Proteomes" id="UP000236291"/>
    </source>
</evidence>